<dbReference type="PANTHER" id="PTHR31304">
    <property type="entry name" value="LOB DOMAIN-CONTAINING PROTEIN 38"/>
    <property type="match status" value="1"/>
</dbReference>
<dbReference type="OMA" id="PCHEESA"/>
<name>I1IL93_BRADI</name>
<feature type="region of interest" description="Disordered" evidence="2">
    <location>
        <begin position="140"/>
        <end position="245"/>
    </location>
</feature>
<protein>
    <recommendedName>
        <fullName evidence="3">LOB domain-containing protein</fullName>
    </recommendedName>
</protein>
<dbReference type="OrthoDB" id="1922547at2759"/>
<dbReference type="GeneID" id="100821648"/>
<reference evidence="4 5" key="1">
    <citation type="journal article" date="2010" name="Nature">
        <title>Genome sequencing and analysis of the model grass Brachypodium distachyon.</title>
        <authorList>
            <consortium name="International Brachypodium Initiative"/>
        </authorList>
    </citation>
    <scope>NUCLEOTIDE SEQUENCE [LARGE SCALE GENOMIC DNA]</scope>
    <source>
        <strain evidence="4 5">Bd21</strain>
    </source>
</reference>
<dbReference type="Proteomes" id="UP000008810">
    <property type="component" value="Chromosome 4"/>
</dbReference>
<reference evidence="4" key="2">
    <citation type="submission" date="2017-06" db="EMBL/GenBank/DDBJ databases">
        <title>WGS assembly of Brachypodium distachyon.</title>
        <authorList>
            <consortium name="The International Brachypodium Initiative"/>
            <person name="Lucas S."/>
            <person name="Harmon-Smith M."/>
            <person name="Lail K."/>
            <person name="Tice H."/>
            <person name="Grimwood J."/>
            <person name="Bruce D."/>
            <person name="Barry K."/>
            <person name="Shu S."/>
            <person name="Lindquist E."/>
            <person name="Wang M."/>
            <person name="Pitluck S."/>
            <person name="Vogel J.P."/>
            <person name="Garvin D.F."/>
            <person name="Mockler T.C."/>
            <person name="Schmutz J."/>
            <person name="Rokhsar D."/>
            <person name="Bevan M.W."/>
        </authorList>
    </citation>
    <scope>NUCLEOTIDE SEQUENCE</scope>
    <source>
        <strain evidence="4">Bd21</strain>
    </source>
</reference>
<evidence type="ECO:0000259" key="3">
    <source>
        <dbReference type="PROSITE" id="PS50891"/>
    </source>
</evidence>
<dbReference type="HOGENOM" id="CLU_054665_0_1_1"/>
<organism evidence="5">
    <name type="scientific">Brachypodium distachyon</name>
    <name type="common">Purple false brome</name>
    <name type="synonym">Trachynia distachya</name>
    <dbReference type="NCBI Taxonomy" id="15368"/>
    <lineage>
        <taxon>Eukaryota</taxon>
        <taxon>Viridiplantae</taxon>
        <taxon>Streptophyta</taxon>
        <taxon>Embryophyta</taxon>
        <taxon>Tracheophyta</taxon>
        <taxon>Spermatophyta</taxon>
        <taxon>Magnoliopsida</taxon>
        <taxon>Liliopsida</taxon>
        <taxon>Poales</taxon>
        <taxon>Poaceae</taxon>
        <taxon>BOP clade</taxon>
        <taxon>Pooideae</taxon>
        <taxon>Stipodae</taxon>
        <taxon>Brachypodieae</taxon>
        <taxon>Brachypodium</taxon>
    </lineage>
</organism>
<feature type="domain" description="LOB" evidence="3">
    <location>
        <begin position="3"/>
        <end position="109"/>
    </location>
</feature>
<feature type="compositionally biased region" description="Basic and acidic residues" evidence="2">
    <location>
        <begin position="177"/>
        <end position="209"/>
    </location>
</feature>
<dbReference type="InterPro" id="IPR004883">
    <property type="entry name" value="LOB"/>
</dbReference>
<evidence type="ECO:0000256" key="1">
    <source>
        <dbReference type="ARBA" id="ARBA00005474"/>
    </source>
</evidence>
<dbReference type="GO" id="GO:0010468">
    <property type="term" value="P:regulation of gene expression"/>
    <property type="evidence" value="ECO:0000318"/>
    <property type="project" value="GO_Central"/>
</dbReference>
<dbReference type="Pfam" id="PF03195">
    <property type="entry name" value="LOB"/>
    <property type="match status" value="1"/>
</dbReference>
<keyword evidence="6" id="KW-1185">Reference proteome</keyword>
<dbReference type="EMBL" id="CM000883">
    <property type="protein sequence ID" value="KQJ88281.1"/>
    <property type="molecule type" value="Genomic_DNA"/>
</dbReference>
<dbReference type="PANTHER" id="PTHR31304:SF73">
    <property type="entry name" value="OS01G0511000 PROTEIN"/>
    <property type="match status" value="1"/>
</dbReference>
<dbReference type="KEGG" id="bdi:100821648"/>
<evidence type="ECO:0000313" key="6">
    <source>
        <dbReference type="Proteomes" id="UP000008810"/>
    </source>
</evidence>
<evidence type="ECO:0000256" key="2">
    <source>
        <dbReference type="SAM" id="MobiDB-lite"/>
    </source>
</evidence>
<evidence type="ECO:0000313" key="4">
    <source>
        <dbReference type="EMBL" id="KQJ88281.1"/>
    </source>
</evidence>
<feature type="compositionally biased region" description="Polar residues" evidence="2">
    <location>
        <begin position="157"/>
        <end position="175"/>
    </location>
</feature>
<dbReference type="STRING" id="15368.I1IL93"/>
<sequence length="300" mass="32293">MRMSCNGCRVLRKGCSEGCTIRPCLEWIKSPDAQANATVFLAKFYGRAGLLNLLAAGPDDLRPALFRSLLYEACGRMVNPIYGSVGLLWSGRWEACQAAVEAVLKGERIVQVSSESVPAGQDTPPLRAYDIRHVAKDKEAADPLRVSRAGRTRFKRASSSTSKSNKGAKSVSPTPRQEPEQHDDHGRAPSREPCHEESAGSHNHGHVDDEGMVIGVEQTREESGQDTEVEAGSHVSQAEQSPLPVPPMRHVVHEEIGLELTLGLEPPAVTRLAMSPLARFDVSGLSAESSHIGLGLGLPA</sequence>
<dbReference type="AlphaFoldDB" id="I1IL93"/>
<dbReference type="RefSeq" id="XP_024310952.1">
    <property type="nucleotide sequence ID" value="XM_024455184.1"/>
</dbReference>
<reference evidence="5" key="3">
    <citation type="submission" date="2018-08" db="UniProtKB">
        <authorList>
            <consortium name="EnsemblPlants"/>
        </authorList>
    </citation>
    <scope>IDENTIFICATION</scope>
    <source>
        <strain evidence="5">cv. Bd21</strain>
    </source>
</reference>
<dbReference type="Gramene" id="KQJ88281">
    <property type="protein sequence ID" value="KQJ88281"/>
    <property type="gene ID" value="BRADI_4g16750v3"/>
</dbReference>
<dbReference type="EnsemblPlants" id="KQJ88281">
    <property type="protein sequence ID" value="KQJ88281"/>
    <property type="gene ID" value="BRADI_4g16750v3"/>
</dbReference>
<evidence type="ECO:0000313" key="5">
    <source>
        <dbReference type="EnsemblPlants" id="KQJ88281"/>
    </source>
</evidence>
<comment type="similarity">
    <text evidence="1">Belongs to the LOB domain-containing protein family.</text>
</comment>
<gene>
    <name evidence="5" type="primary">LOC100821648</name>
    <name evidence="4" type="ORF">BRADI_4g16750v3</name>
</gene>
<proteinExistence type="inferred from homology"/>
<dbReference type="PROSITE" id="PS50891">
    <property type="entry name" value="LOB"/>
    <property type="match status" value="1"/>
</dbReference>
<accession>I1IL93</accession>
<dbReference type="eggNOG" id="ENOG502QV9P">
    <property type="taxonomic scope" value="Eukaryota"/>
</dbReference>